<reference evidence="4" key="1">
    <citation type="submission" date="2015-06" db="EMBL/GenBank/DDBJ databases">
        <title>The isolation and identification of nonribosomal peptide synthetases (NRPS) from Usnea longissima.</title>
        <authorList>
            <person name="Yuan X."/>
            <person name="Wang Y."/>
            <person name="Chen J."/>
            <person name="Zhang C."/>
            <person name="Bi W."/>
            <person name="Wang J."/>
        </authorList>
    </citation>
    <scope>NUCLEOTIDE SEQUENCE</scope>
    <source>
        <strain evidence="4">CH 050148</strain>
    </source>
</reference>
<dbReference type="InterPro" id="IPR020845">
    <property type="entry name" value="AMP-binding_CS"/>
</dbReference>
<evidence type="ECO:0000313" key="4">
    <source>
        <dbReference type="EMBL" id="ALP86602.1"/>
    </source>
</evidence>
<dbReference type="PROSITE" id="PS00455">
    <property type="entry name" value="AMP_BINDING"/>
    <property type="match status" value="1"/>
</dbReference>
<dbReference type="Gene3D" id="3.40.50.12780">
    <property type="entry name" value="N-terminal domain of ligase-like"/>
    <property type="match status" value="1"/>
</dbReference>
<dbReference type="InterPro" id="IPR051414">
    <property type="entry name" value="Adenylate-forming_Reductase"/>
</dbReference>
<keyword evidence="2" id="KW-0597">Phosphoprotein</keyword>
<organism evidence="4">
    <name type="scientific">Dolichousnea longissima</name>
    <dbReference type="NCBI Taxonomy" id="281306"/>
    <lineage>
        <taxon>Eukaryota</taxon>
        <taxon>Fungi</taxon>
        <taxon>Dikarya</taxon>
        <taxon>Ascomycota</taxon>
        <taxon>Pezizomycotina</taxon>
        <taxon>Lecanoromycetes</taxon>
        <taxon>OSLEUM clade</taxon>
        <taxon>Lecanoromycetidae</taxon>
        <taxon>Lecanorales</taxon>
        <taxon>Lecanorineae</taxon>
        <taxon>Parmeliaceae</taxon>
        <taxon>Dolichousnea</taxon>
    </lineage>
</organism>
<dbReference type="EMBL" id="KT216076">
    <property type="protein sequence ID" value="ALP86602.1"/>
    <property type="molecule type" value="Genomic_DNA"/>
</dbReference>
<evidence type="ECO:0000256" key="2">
    <source>
        <dbReference type="ARBA" id="ARBA00022553"/>
    </source>
</evidence>
<sequence length="561" mass="62657">MSTQTRSYGRRLLPQVLDDMSNSTPDRIYATIPRLTKDLSQGFKDITVSDVARCVNALAWWLQGNVGRSDSFETLCYIGLPDIRSAIVFLAAIKCGYKVLLPSPRNPTPTNKMLLDQTVCTKLLHAEEVTPLVNNLIAIHPGLRPMQITSLDEILSGTGPQYPYRKSFDEARDDPIVILHSSGSTGLPKPVTMTYGSFAILDRERDLPTVAGRRNRDFSIWDFGPHGGRFFTIFPYFHLAGFLSLIINPILTETSSPVIGPALMPPSAALMKEVMEQQKLKALYLPPSIAEQVLHEPGGLDLFRGLDFLCYTGGPFSQKAGETLAQVTELIPLYGSTEAFQVPQLAPRDPQRDYAYMEWNPVFRMEMQPPDDEPGAFELVLFADADTENMSALNHNFPGTHEWRTKDLFKQHPDPQKSGLWSYYGRRDDIIVLSNSEKFNPVPMELIIQGHPMLAGALVIGQGKHQAALLVEPKAYPIDKESLFNEIWPKVEQANAVSPAQGRILHSNMLVANHDKPFTRAGKGTIVRKVTEKQYSSEIEALYSREAVEPHKSTDQTPTLR</sequence>
<evidence type="ECO:0000256" key="1">
    <source>
        <dbReference type="ARBA" id="ARBA00022450"/>
    </source>
</evidence>
<dbReference type="Pfam" id="PF23562">
    <property type="entry name" value="AMP-binding_C_3"/>
    <property type="match status" value="1"/>
</dbReference>
<dbReference type="AlphaFoldDB" id="A0A0S2VHW7"/>
<keyword evidence="1" id="KW-0596">Phosphopantetheine</keyword>
<protein>
    <submittedName>
        <fullName evidence="4">NRPS</fullName>
    </submittedName>
</protein>
<feature type="domain" description="AMP-dependent synthetase/ligase" evidence="3">
    <location>
        <begin position="41"/>
        <end position="341"/>
    </location>
</feature>
<name>A0A0S2VHW7_9LECA</name>
<accession>A0A0S2VHW7</accession>
<dbReference type="SUPFAM" id="SSF56801">
    <property type="entry name" value="Acetyl-CoA synthetase-like"/>
    <property type="match status" value="1"/>
</dbReference>
<evidence type="ECO:0000259" key="3">
    <source>
        <dbReference type="Pfam" id="PF00501"/>
    </source>
</evidence>
<dbReference type="PANTHER" id="PTHR43439:SF2">
    <property type="entry name" value="ENZYME, PUTATIVE (JCVI)-RELATED"/>
    <property type="match status" value="1"/>
</dbReference>
<dbReference type="InterPro" id="IPR000873">
    <property type="entry name" value="AMP-dep_synth/lig_dom"/>
</dbReference>
<dbReference type="InterPro" id="IPR042099">
    <property type="entry name" value="ANL_N_sf"/>
</dbReference>
<dbReference type="Pfam" id="PF00501">
    <property type="entry name" value="AMP-binding"/>
    <property type="match status" value="1"/>
</dbReference>
<dbReference type="PANTHER" id="PTHR43439">
    <property type="entry name" value="PHENYLACETATE-COENZYME A LIGASE"/>
    <property type="match status" value="1"/>
</dbReference>
<proteinExistence type="predicted"/>